<dbReference type="AlphaFoldDB" id="A0A0G2GKI6"/>
<feature type="domain" description="AMP-dependent synthetase/ligase" evidence="1">
    <location>
        <begin position="46"/>
        <end position="406"/>
    </location>
</feature>
<dbReference type="PANTHER" id="PTHR24096:SF422">
    <property type="entry name" value="BCDNA.GH02901"/>
    <property type="match status" value="1"/>
</dbReference>
<comment type="caution">
    <text evidence="3">The sequence shown here is derived from an EMBL/GenBank/DDBJ whole genome shotgun (WGS) entry which is preliminary data.</text>
</comment>
<evidence type="ECO:0000313" key="3">
    <source>
        <dbReference type="EMBL" id="KKY17420.1"/>
    </source>
</evidence>
<organism evidence="3 4">
    <name type="scientific">Phaeomoniella chlamydospora</name>
    <name type="common">Phaeoacremonium chlamydosporum</name>
    <dbReference type="NCBI Taxonomy" id="158046"/>
    <lineage>
        <taxon>Eukaryota</taxon>
        <taxon>Fungi</taxon>
        <taxon>Dikarya</taxon>
        <taxon>Ascomycota</taxon>
        <taxon>Pezizomycotina</taxon>
        <taxon>Eurotiomycetes</taxon>
        <taxon>Chaetothyriomycetidae</taxon>
        <taxon>Phaeomoniellales</taxon>
        <taxon>Phaeomoniellaceae</taxon>
        <taxon>Phaeomoniella</taxon>
    </lineage>
</organism>
<sequence>MLCRCAKQLVTVPADLAIWTWLFDSDYSPLKKHSSSNLGGYTNAITGERLSWADVKRHTTHLSTALVERYGLKPGETVALFSPNTVWYPVAVFAIHRAGGVMSGASPAYTADEMAYALKVSQAKFLMTVPGSMEVAAVAAEQAGLAKENIFLLEGEMSGYTNIKQLISAGEECGETGQIPPFRIPAGETNRDVVAFLSFSSGTTGLPKAVMIAHSNMISQVVQVAQITRPEYRKALAVLPLFHITGLVHLLHLPIYLNIEVYMMPFYNLETMLNVISKNRIKDLCLVPPIIIQMTRAPKSLRNKYDCSFMENVMSGAAPLSAEILQVFQERFPQSTFKQGYGMTESCSCITLTFPQFQGYAYAHYAGNIVASTLVKIVDPTSGKDCGYEEEGEIWARGPQIVMGYLNNETATRETFDKDGYLHTGDIGKIDNRGLLLVTDRLKEMIKVKGIPVAPAELEDLLLGHELVEDCAVLGIKDDLAGERPKAYIVLRASAAADEQRLENSCQALMQYVKDKKNRNKWIVEFEVADEIPKSASGKILRRVLRDISSTGAPGRNSGKSATRKHVGFVFRDKSRTERAKL</sequence>
<keyword evidence="4" id="KW-1185">Reference proteome</keyword>
<dbReference type="InterPro" id="IPR045851">
    <property type="entry name" value="AMP-bd_C_sf"/>
</dbReference>
<dbReference type="InterPro" id="IPR020845">
    <property type="entry name" value="AMP-binding_CS"/>
</dbReference>
<protein>
    <submittedName>
        <fullName evidence="3">Putative 4-coumarateligase 2</fullName>
    </submittedName>
</protein>
<dbReference type="InterPro" id="IPR000873">
    <property type="entry name" value="AMP-dep_synth/lig_dom"/>
</dbReference>
<dbReference type="Pfam" id="PF00501">
    <property type="entry name" value="AMP-binding"/>
    <property type="match status" value="1"/>
</dbReference>
<dbReference type="Gene3D" id="3.30.300.30">
    <property type="match status" value="1"/>
</dbReference>
<proteinExistence type="predicted"/>
<gene>
    <name evidence="3" type="ORF">UCRPC4_g05562</name>
</gene>
<evidence type="ECO:0000259" key="2">
    <source>
        <dbReference type="Pfam" id="PF13193"/>
    </source>
</evidence>
<dbReference type="GO" id="GO:0016405">
    <property type="term" value="F:CoA-ligase activity"/>
    <property type="evidence" value="ECO:0007669"/>
    <property type="project" value="TreeGrafter"/>
</dbReference>
<keyword evidence="3" id="KW-0436">Ligase</keyword>
<dbReference type="PROSITE" id="PS00455">
    <property type="entry name" value="AMP_BINDING"/>
    <property type="match status" value="1"/>
</dbReference>
<dbReference type="InterPro" id="IPR025110">
    <property type="entry name" value="AMP-bd_C"/>
</dbReference>
<reference evidence="3 4" key="1">
    <citation type="submission" date="2015-05" db="EMBL/GenBank/DDBJ databases">
        <title>Distinctive expansion of gene families associated with plant cell wall degradation and secondary metabolism in the genomes of grapevine trunk pathogens.</title>
        <authorList>
            <person name="Lawrence D.P."/>
            <person name="Travadon R."/>
            <person name="Rolshausen P.E."/>
            <person name="Baumgartner K."/>
        </authorList>
    </citation>
    <scope>NUCLEOTIDE SEQUENCE [LARGE SCALE GENOMIC DNA]</scope>
    <source>
        <strain evidence="3">UCRPC4</strain>
    </source>
</reference>
<evidence type="ECO:0000259" key="1">
    <source>
        <dbReference type="Pfam" id="PF00501"/>
    </source>
</evidence>
<dbReference type="EMBL" id="LCWF01000146">
    <property type="protein sequence ID" value="KKY17420.1"/>
    <property type="molecule type" value="Genomic_DNA"/>
</dbReference>
<evidence type="ECO:0000313" key="4">
    <source>
        <dbReference type="Proteomes" id="UP000053317"/>
    </source>
</evidence>
<dbReference type="Pfam" id="PF13193">
    <property type="entry name" value="AMP-binding_C"/>
    <property type="match status" value="1"/>
</dbReference>
<dbReference type="OrthoDB" id="6509636at2759"/>
<feature type="domain" description="AMP-binding enzyme C-terminal" evidence="2">
    <location>
        <begin position="457"/>
        <end position="539"/>
    </location>
</feature>
<dbReference type="InterPro" id="IPR042099">
    <property type="entry name" value="ANL_N_sf"/>
</dbReference>
<accession>A0A0G2GKI6</accession>
<name>A0A0G2GKI6_PHACM</name>
<dbReference type="SUPFAM" id="SSF56801">
    <property type="entry name" value="Acetyl-CoA synthetase-like"/>
    <property type="match status" value="1"/>
</dbReference>
<reference evidence="3 4" key="2">
    <citation type="submission" date="2015-05" db="EMBL/GenBank/DDBJ databases">
        <authorList>
            <person name="Morales-Cruz A."/>
            <person name="Amrine K.C."/>
            <person name="Cantu D."/>
        </authorList>
    </citation>
    <scope>NUCLEOTIDE SEQUENCE [LARGE SCALE GENOMIC DNA]</scope>
    <source>
        <strain evidence="3">UCRPC4</strain>
    </source>
</reference>
<dbReference type="PANTHER" id="PTHR24096">
    <property type="entry name" value="LONG-CHAIN-FATTY-ACID--COA LIGASE"/>
    <property type="match status" value="1"/>
</dbReference>
<dbReference type="Gene3D" id="3.40.50.12780">
    <property type="entry name" value="N-terminal domain of ligase-like"/>
    <property type="match status" value="1"/>
</dbReference>
<dbReference type="Proteomes" id="UP000053317">
    <property type="component" value="Unassembled WGS sequence"/>
</dbReference>